<dbReference type="Pfam" id="PF25088">
    <property type="entry name" value="GPKOW_C"/>
    <property type="match status" value="1"/>
</dbReference>
<evidence type="ECO:0000313" key="6">
    <source>
        <dbReference type="Proteomes" id="UP000092600"/>
    </source>
</evidence>
<dbReference type="GO" id="GO:0003676">
    <property type="term" value="F:nucleic acid binding"/>
    <property type="evidence" value="ECO:0007669"/>
    <property type="project" value="InterPro"/>
</dbReference>
<gene>
    <name evidence="5" type="ORF">ACMD2_09312</name>
</gene>
<keyword evidence="2" id="KW-0539">Nucleus</keyword>
<organism evidence="5 6">
    <name type="scientific">Ananas comosus</name>
    <name type="common">Pineapple</name>
    <name type="synonym">Ananas ananas</name>
    <dbReference type="NCBI Taxonomy" id="4615"/>
    <lineage>
        <taxon>Eukaryota</taxon>
        <taxon>Viridiplantae</taxon>
        <taxon>Streptophyta</taxon>
        <taxon>Embryophyta</taxon>
        <taxon>Tracheophyta</taxon>
        <taxon>Spermatophyta</taxon>
        <taxon>Magnoliopsida</taxon>
        <taxon>Liliopsida</taxon>
        <taxon>Poales</taxon>
        <taxon>Bromeliaceae</taxon>
        <taxon>Bromelioideae</taxon>
        <taxon>Ananas</taxon>
    </lineage>
</organism>
<comment type="caution">
    <text evidence="5">The sequence shown here is derived from an EMBL/GenBank/DDBJ whole genome shotgun (WGS) entry which is preliminary data.</text>
</comment>
<dbReference type="Proteomes" id="UP000092600">
    <property type="component" value="Unassembled WGS sequence"/>
</dbReference>
<dbReference type="Pfam" id="PF12656">
    <property type="entry name" value="G-patch_2"/>
    <property type="match status" value="1"/>
</dbReference>
<accession>A0A199VCE6</accession>
<dbReference type="PANTHER" id="PTHR15818:SF2">
    <property type="entry name" value="G-PATCH DOMAIN AND KOW MOTIFS-CONTAINING PROTEIN"/>
    <property type="match status" value="1"/>
</dbReference>
<dbReference type="PANTHER" id="PTHR15818">
    <property type="entry name" value="G PATCH AND KOW-CONTAINING"/>
    <property type="match status" value="1"/>
</dbReference>
<reference evidence="5 6" key="1">
    <citation type="journal article" date="2016" name="DNA Res.">
        <title>The draft genome of MD-2 pineapple using hybrid error correction of long reads.</title>
        <authorList>
            <person name="Redwan R.M."/>
            <person name="Saidin A."/>
            <person name="Kumar S.V."/>
        </authorList>
    </citation>
    <scope>NUCLEOTIDE SEQUENCE [LARGE SCALE GENOMIC DNA]</scope>
    <source>
        <strain evidence="6">cv. MD2</strain>
        <tissue evidence="5">Leaf</tissue>
    </source>
</reference>
<dbReference type="InterPro" id="IPR000467">
    <property type="entry name" value="G_patch_dom"/>
</dbReference>
<feature type="compositionally biased region" description="Basic and acidic residues" evidence="3">
    <location>
        <begin position="220"/>
        <end position="249"/>
    </location>
</feature>
<proteinExistence type="predicted"/>
<feature type="compositionally biased region" description="Low complexity" evidence="3">
    <location>
        <begin position="1"/>
        <end position="23"/>
    </location>
</feature>
<dbReference type="InterPro" id="IPR045166">
    <property type="entry name" value="Spp2-like"/>
</dbReference>
<feature type="compositionally biased region" description="Polar residues" evidence="3">
    <location>
        <begin position="185"/>
        <end position="195"/>
    </location>
</feature>
<protein>
    <submittedName>
        <fullName evidence="5">Protein MOS2</fullName>
    </submittedName>
</protein>
<feature type="region of interest" description="Disordered" evidence="3">
    <location>
        <begin position="178"/>
        <end position="286"/>
    </location>
</feature>
<dbReference type="STRING" id="4615.A0A199VCE6"/>
<feature type="region of interest" description="Disordered" evidence="3">
    <location>
        <begin position="1"/>
        <end position="30"/>
    </location>
</feature>
<evidence type="ECO:0000256" key="3">
    <source>
        <dbReference type="SAM" id="MobiDB-lite"/>
    </source>
</evidence>
<evidence type="ECO:0000256" key="2">
    <source>
        <dbReference type="ARBA" id="ARBA00023242"/>
    </source>
</evidence>
<evidence type="ECO:0000313" key="5">
    <source>
        <dbReference type="EMBL" id="OAY74688.1"/>
    </source>
</evidence>
<feature type="non-terminal residue" evidence="5">
    <location>
        <position position="370"/>
    </location>
</feature>
<dbReference type="InterPro" id="IPR026822">
    <property type="entry name" value="Spp2/MOS2_G-patch"/>
</dbReference>
<comment type="subcellular location">
    <subcellularLocation>
        <location evidence="1">Nucleus</location>
    </subcellularLocation>
</comment>
<feature type="compositionally biased region" description="Basic and acidic residues" evidence="3">
    <location>
        <begin position="133"/>
        <end position="142"/>
    </location>
</feature>
<sequence length="370" mass="40747">MKLSFSLSSKPSSRANSSRAPAAADDDEGREFVTVFDPSQTLAADARSRLVIPPIPNADYLFHPPKKAKYMPPLPSSAADADDPSAAAKFVLDTSGEGPASHIAYGLTLRSGSAADPKPSPDDRRIPNRRSRGGAEDSILRRYKEDMKTLPEDRGFDEFRTFAVEGFGAALLAGYGWSEGKGIGRNNTKGDTNVVQYDRRAGTTGLGYNPSTADPKKKRGEWVFKNDNKDKDRDRESDKVRASKDERREQKKRKKDVSLGRKSSTSGNKRRRRRARTDGSRATLRREDCGCGGPTMCDISMDESRELVQGVDQDMLETAIPKRGGSVLVLYGKHKGVYGSLVERNLEDETGVVRDADSHDMFNVRLEQIA</sequence>
<evidence type="ECO:0000259" key="4">
    <source>
        <dbReference type="PROSITE" id="PS50174"/>
    </source>
</evidence>
<dbReference type="SMART" id="SM00443">
    <property type="entry name" value="G_patch"/>
    <property type="match status" value="1"/>
</dbReference>
<dbReference type="GO" id="GO:0005681">
    <property type="term" value="C:spliceosomal complex"/>
    <property type="evidence" value="ECO:0007669"/>
    <property type="project" value="TreeGrafter"/>
</dbReference>
<dbReference type="GO" id="GO:0000398">
    <property type="term" value="P:mRNA splicing, via spliceosome"/>
    <property type="evidence" value="ECO:0007669"/>
    <property type="project" value="InterPro"/>
</dbReference>
<feature type="domain" description="G-patch" evidence="4">
    <location>
        <begin position="164"/>
        <end position="211"/>
    </location>
</feature>
<name>A0A199VCE6_ANACO</name>
<dbReference type="AlphaFoldDB" id="A0A199VCE6"/>
<dbReference type="PROSITE" id="PS50174">
    <property type="entry name" value="G_PATCH"/>
    <property type="match status" value="1"/>
</dbReference>
<feature type="compositionally biased region" description="Basic and acidic residues" evidence="3">
    <location>
        <begin position="276"/>
        <end position="286"/>
    </location>
</feature>
<dbReference type="EMBL" id="LSRQ01002332">
    <property type="protein sequence ID" value="OAY74688.1"/>
    <property type="molecule type" value="Genomic_DNA"/>
</dbReference>
<feature type="region of interest" description="Disordered" evidence="3">
    <location>
        <begin position="107"/>
        <end position="142"/>
    </location>
</feature>
<evidence type="ECO:0000256" key="1">
    <source>
        <dbReference type="ARBA" id="ARBA00004123"/>
    </source>
</evidence>